<reference evidence="5" key="1">
    <citation type="journal article" date="2020" name="bioRxiv">
        <title>Comparative genomics of Chlamydomonas.</title>
        <authorList>
            <person name="Craig R.J."/>
            <person name="Hasan A.R."/>
            <person name="Ness R.W."/>
            <person name="Keightley P.D."/>
        </authorList>
    </citation>
    <scope>NUCLEOTIDE SEQUENCE</scope>
    <source>
        <strain evidence="5">CCAP 11/70</strain>
    </source>
</reference>
<feature type="domain" description="PAS" evidence="4">
    <location>
        <begin position="738"/>
        <end position="807"/>
    </location>
</feature>
<evidence type="ECO:0000256" key="3">
    <source>
        <dbReference type="SAM" id="Phobius"/>
    </source>
</evidence>
<evidence type="ECO:0000256" key="1">
    <source>
        <dbReference type="ARBA" id="ARBA00022543"/>
    </source>
</evidence>
<evidence type="ECO:0000256" key="2">
    <source>
        <dbReference type="ARBA" id="ARBA00022606"/>
    </source>
</evidence>
<keyword evidence="3" id="KW-1133">Transmembrane helix</keyword>
<keyword evidence="6" id="KW-1185">Reference proteome</keyword>
<sequence length="846" mass="92873">MSGASVSSLGSGGGSSIVDAPQLNNALSPGDEGDLFEAHTLQVGFFGVLYTVSKEKQLTSTQFTAFRLFLDFLQLWLLVVNPAYGWDIDADSTWWKVISFVQLNSFLGDMGYRFFLAVLYVFIGLLAVNVAFSVWVARSFSQNRFEYVWPIQFLRWFGLIFYQVLDIATLTLLLVTLDCNYFNVPQSLRFHNQEFPDVYCWSMPHLAHAAVSVLSIVAFVVMATAMVCSEMDLNPLTRNYLAVPHTGVEALGFGLKTLLTAASVFLSTSTKVLSLVYLAFLGLLLYKNLKWIPFTYSAVNYLRCASYTCVLYCAVLLVPLAYGPSGLAKDLTLAMWAGMAPAAVVGALACHLRLRHFSAHIVGLFRDASPGTPAKRIHRFKDAREVEIAVRCCRQWAERADEQPEPQAVELSEIVIKAGITQLPHDPRMIILSSSFLIDVQGSYQSGYTQLQAAKKASPGLLEKFAIFSREQEHTQKASGAGGSQGAVDLVSYVEFQRNHRLVLRAHREALLAMRAFWQLLLRTNIAFTSLTKALHRIEVSVKAAERAYRMVLSRHASNARLVRLYGKFLETVKFDPWAAAKWYTEADRLEEEAEHTKEALQIGGWDGLPGGGHSASDLEGVAAVFINAQDAHQQPRGDRAAAAGTEKPVSEGTIQMATPEAHVLLGYAKNELKGKDVGIIMPPPFGDRHSAYVRNYIQTGTGAVLDRPVDFIAVTKSRQVLPVRITVSKVTGLNEDSVFMGTLEPLPASPDACCWVLGTGTVVAADQRLCDWLGFNPGEIAGAVLEELVATDEQRAMLRSVLKTLTTGIRTVPGGAPKTPNLQSRRSFAIGDVGGFMAAVRGLNR</sequence>
<dbReference type="SMART" id="SM00091">
    <property type="entry name" value="PAS"/>
    <property type="match status" value="2"/>
</dbReference>
<feature type="domain" description="PAS" evidence="4">
    <location>
        <begin position="633"/>
        <end position="699"/>
    </location>
</feature>
<keyword evidence="1" id="KW-0675">Receptor</keyword>
<feature type="transmembrane region" description="Helical" evidence="3">
    <location>
        <begin position="156"/>
        <end position="177"/>
    </location>
</feature>
<feature type="transmembrane region" description="Helical" evidence="3">
    <location>
        <begin position="114"/>
        <end position="136"/>
    </location>
</feature>
<dbReference type="CDD" id="cd00130">
    <property type="entry name" value="PAS"/>
    <property type="match status" value="1"/>
</dbReference>
<gene>
    <name evidence="5" type="ORF">HYH03_013315</name>
</gene>
<dbReference type="AlphaFoldDB" id="A0A836BUN3"/>
<dbReference type="Proteomes" id="UP000612055">
    <property type="component" value="Unassembled WGS sequence"/>
</dbReference>
<feature type="transmembrane region" description="Helical" evidence="3">
    <location>
        <begin position="35"/>
        <end position="53"/>
    </location>
</feature>
<evidence type="ECO:0000259" key="4">
    <source>
        <dbReference type="SMART" id="SM00091"/>
    </source>
</evidence>
<dbReference type="InterPro" id="IPR035965">
    <property type="entry name" value="PAS-like_dom_sf"/>
</dbReference>
<dbReference type="EMBL" id="JAEHOE010000087">
    <property type="protein sequence ID" value="KAG2488173.1"/>
    <property type="molecule type" value="Genomic_DNA"/>
</dbReference>
<evidence type="ECO:0000313" key="5">
    <source>
        <dbReference type="EMBL" id="KAG2488173.1"/>
    </source>
</evidence>
<dbReference type="InterPro" id="IPR000014">
    <property type="entry name" value="PAS"/>
</dbReference>
<evidence type="ECO:0000313" key="6">
    <source>
        <dbReference type="Proteomes" id="UP000612055"/>
    </source>
</evidence>
<accession>A0A836BUN3</accession>
<dbReference type="Pfam" id="PF13426">
    <property type="entry name" value="PAS_9"/>
    <property type="match status" value="1"/>
</dbReference>
<organism evidence="5 6">
    <name type="scientific">Edaphochlamys debaryana</name>
    <dbReference type="NCBI Taxonomy" id="47281"/>
    <lineage>
        <taxon>Eukaryota</taxon>
        <taxon>Viridiplantae</taxon>
        <taxon>Chlorophyta</taxon>
        <taxon>core chlorophytes</taxon>
        <taxon>Chlorophyceae</taxon>
        <taxon>CS clade</taxon>
        <taxon>Chlamydomonadales</taxon>
        <taxon>Chlamydomonadales incertae sedis</taxon>
        <taxon>Edaphochlamys</taxon>
    </lineage>
</organism>
<feature type="transmembrane region" description="Helical" evidence="3">
    <location>
        <begin position="272"/>
        <end position="289"/>
    </location>
</feature>
<feature type="transmembrane region" description="Helical" evidence="3">
    <location>
        <begin position="240"/>
        <end position="266"/>
    </location>
</feature>
<feature type="transmembrane region" description="Helical" evidence="3">
    <location>
        <begin position="65"/>
        <end position="84"/>
    </location>
</feature>
<feature type="transmembrane region" description="Helical" evidence="3">
    <location>
        <begin position="206"/>
        <end position="228"/>
    </location>
</feature>
<keyword evidence="3" id="KW-0472">Membrane</keyword>
<comment type="caution">
    <text evidence="5">The sequence shown here is derived from an EMBL/GenBank/DDBJ whole genome shotgun (WGS) entry which is preliminary data.</text>
</comment>
<feature type="transmembrane region" description="Helical" evidence="3">
    <location>
        <begin position="301"/>
        <end position="322"/>
    </location>
</feature>
<dbReference type="Pfam" id="PF25474">
    <property type="entry name" value="TPR_TmcB"/>
    <property type="match status" value="1"/>
</dbReference>
<dbReference type="InterPro" id="IPR052994">
    <property type="entry name" value="Tiny_macrocysts_regulators"/>
</dbReference>
<dbReference type="PANTHER" id="PTHR31600:SF2">
    <property type="entry name" value="GAMETE ENRICHED GENE 10 PROTEIN-RELATED"/>
    <property type="match status" value="1"/>
</dbReference>
<dbReference type="InterPro" id="IPR057352">
    <property type="entry name" value="TPR_TmcB/C"/>
</dbReference>
<proteinExistence type="predicted"/>
<dbReference type="PANTHER" id="PTHR31600">
    <property type="entry name" value="TINY MACROCYSTS PROTEIN B-RELATED"/>
    <property type="match status" value="1"/>
</dbReference>
<dbReference type="OrthoDB" id="541445at2759"/>
<protein>
    <recommendedName>
        <fullName evidence="4">PAS domain-containing protein</fullName>
    </recommendedName>
</protein>
<keyword evidence="3" id="KW-0812">Transmembrane</keyword>
<keyword evidence="1" id="KW-0157">Chromophore</keyword>
<dbReference type="Gene3D" id="3.30.450.20">
    <property type="entry name" value="PAS domain"/>
    <property type="match status" value="1"/>
</dbReference>
<dbReference type="NCBIfam" id="TIGR00229">
    <property type="entry name" value="sensory_box"/>
    <property type="match status" value="1"/>
</dbReference>
<dbReference type="GO" id="GO:0009881">
    <property type="term" value="F:photoreceptor activity"/>
    <property type="evidence" value="ECO:0007669"/>
    <property type="project" value="UniProtKB-KW"/>
</dbReference>
<keyword evidence="1" id="KW-0600">Photoreceptor protein</keyword>
<keyword evidence="2" id="KW-0716">Sensory transduction</keyword>
<name>A0A836BUN3_9CHLO</name>
<dbReference type="SUPFAM" id="SSF55785">
    <property type="entry name" value="PYP-like sensor domain (PAS domain)"/>
    <property type="match status" value="1"/>
</dbReference>